<dbReference type="Proteomes" id="UP001197770">
    <property type="component" value="Unassembled WGS sequence"/>
</dbReference>
<accession>A0ABS8GRX8</accession>
<organism evidence="1 2">
    <name type="scientific">Leeuwenhoekiella parthenopeia</name>
    <dbReference type="NCBI Taxonomy" id="2890320"/>
    <lineage>
        <taxon>Bacteria</taxon>
        <taxon>Pseudomonadati</taxon>
        <taxon>Bacteroidota</taxon>
        <taxon>Flavobacteriia</taxon>
        <taxon>Flavobacteriales</taxon>
        <taxon>Flavobacteriaceae</taxon>
        <taxon>Leeuwenhoekiella</taxon>
    </lineage>
</organism>
<dbReference type="RefSeq" id="WP_228229754.1">
    <property type="nucleotide sequence ID" value="NZ_JAJGMW010000008.1"/>
</dbReference>
<proteinExistence type="predicted"/>
<evidence type="ECO:0000313" key="2">
    <source>
        <dbReference type="Proteomes" id="UP001197770"/>
    </source>
</evidence>
<dbReference type="EMBL" id="JAJGMW010000008">
    <property type="protein sequence ID" value="MCC4212679.1"/>
    <property type="molecule type" value="Genomic_DNA"/>
</dbReference>
<keyword evidence="2" id="KW-1185">Reference proteome</keyword>
<evidence type="ECO:0000313" key="1">
    <source>
        <dbReference type="EMBL" id="MCC4212679.1"/>
    </source>
</evidence>
<protein>
    <submittedName>
        <fullName evidence="1">DUF4256 domain-containing protein</fullName>
    </submittedName>
</protein>
<sequence>MASPKILSDTNSFLELLQKRFERNSSHFEGIEWNKIENRLLQSPEKLNCIFQLEQTGGEPSLLEYDSKKDICTFCDFAAESPVERRSLCYDDEALESRKKFKPAGSAKAKAEEMGAELISEQEYLKLQGIQAVDIKTSSWINTPGEMRKLGGALFGDNRFGRIFFYHNGAESYYAGRGFRCVVRV</sequence>
<reference evidence="1 2" key="1">
    <citation type="submission" date="2021-11" db="EMBL/GenBank/DDBJ databases">
        <title>Seasonal and diel survey of microbial diversity of the Tyrrhenian coast.</title>
        <authorList>
            <person name="Gattoni G."/>
            <person name="Corral P."/>
        </authorList>
    </citation>
    <scope>NUCLEOTIDE SEQUENCE [LARGE SCALE GENOMIC DNA]</scope>
    <source>
        <strain evidence="1 2">Mr9</strain>
    </source>
</reference>
<comment type="caution">
    <text evidence="1">The sequence shown here is derived from an EMBL/GenBank/DDBJ whole genome shotgun (WGS) entry which is preliminary data.</text>
</comment>
<gene>
    <name evidence="1" type="ORF">LLW17_08115</name>
</gene>
<dbReference type="Pfam" id="PF14066">
    <property type="entry name" value="DUF4256"/>
    <property type="match status" value="1"/>
</dbReference>
<dbReference type="InterPro" id="IPR025352">
    <property type="entry name" value="DUF4256"/>
</dbReference>
<name>A0ABS8GRX8_9FLAO</name>